<proteinExistence type="inferred from homology"/>
<reference evidence="10 11" key="1">
    <citation type="submission" date="2020-08" db="EMBL/GenBank/DDBJ databases">
        <title>Genome public.</title>
        <authorList>
            <person name="Liu C."/>
            <person name="Sun Q."/>
        </authorList>
    </citation>
    <scope>NUCLEOTIDE SEQUENCE [LARGE SCALE GENOMIC DNA]</scope>
    <source>
        <strain evidence="10 11">NSJ-13</strain>
    </source>
</reference>
<evidence type="ECO:0000256" key="9">
    <source>
        <dbReference type="RuleBase" id="RU000587"/>
    </source>
</evidence>
<comment type="catalytic activity">
    <reaction evidence="1 9">
        <text>[(1-&gt;4)-alpha-D-glucosyl](n) + phosphate = [(1-&gt;4)-alpha-D-glucosyl](n-1) + alpha-D-glucose 1-phosphate</text>
        <dbReference type="Rhea" id="RHEA:41732"/>
        <dbReference type="Rhea" id="RHEA-COMP:9584"/>
        <dbReference type="Rhea" id="RHEA-COMP:9586"/>
        <dbReference type="ChEBI" id="CHEBI:15444"/>
        <dbReference type="ChEBI" id="CHEBI:43474"/>
        <dbReference type="ChEBI" id="CHEBI:58601"/>
        <dbReference type="EC" id="2.4.1.1"/>
    </reaction>
</comment>
<evidence type="ECO:0000256" key="8">
    <source>
        <dbReference type="ARBA" id="ARBA00025174"/>
    </source>
</evidence>
<evidence type="ECO:0000256" key="6">
    <source>
        <dbReference type="ARBA" id="ARBA00022898"/>
    </source>
</evidence>
<organism evidence="10 11">
    <name type="scientific">Ruminococcus hominis</name>
    <dbReference type="NCBI Taxonomy" id="2763065"/>
    <lineage>
        <taxon>Bacteria</taxon>
        <taxon>Bacillati</taxon>
        <taxon>Bacillota</taxon>
        <taxon>Clostridia</taxon>
        <taxon>Eubacteriales</taxon>
        <taxon>Oscillospiraceae</taxon>
        <taxon>Ruminococcus</taxon>
    </lineage>
</organism>
<dbReference type="EC" id="2.4.1.1" evidence="9"/>
<dbReference type="SUPFAM" id="SSF53756">
    <property type="entry name" value="UDP-Glycosyltransferase/glycogen phosphorylase"/>
    <property type="match status" value="1"/>
</dbReference>
<evidence type="ECO:0000256" key="3">
    <source>
        <dbReference type="ARBA" id="ARBA00006047"/>
    </source>
</evidence>
<sequence>MYSKRFEKEAFKAAVKENVKTLYRKKIEEASKQQIFQAVSYAVKDIIMDDWFETQSKYEEENVKTVYYMSMEFLMGRALGNNLINMTAYTEVKEALDEMGIDLNVIEDEEPDAALGNGGLGRLAACFLDSLATLNYPAYGCGIRYRYGMFKQKIKDGYQVETPDNWLKEGNPFELRREEYAKEVRFGGNIRFEKNPETGRDEFIQENYESVLAIPYDMPIIGYGNHVVNTLRIWDAQAIVDFQLDSFDRGDYHKAVEQENLAKTIVEVLYPNDNHYAGKELRLKQQYFFISASLQELIAKYKRTNSDVRKLYEKVVIQMNDTHPTVAVPELMHLLIDQEGLTWEEAWNVTTKTCAYTNHTIMAEALEKWPIDLFSKLLPRIYQIVQEIDRRFVNEVRAKYPGNEEKVRKMAILWDGQVRMANMAIIAGFSVNGVAKLHTEILKNEQLKDFYEMMPEKFNNKTNGITQRRFLAHGNPLLADWVTDKIGDGWITDLAQISKLKPYAEDEKARKEFMDIKYQNKVRLAKYIKEHNGIDVDPRSIFDVQVKRLHEYKRQLLNILHVMYLYNQIKEHPEMSFYPRTFIFGAKAAAGYQRAKETIKLINSVADVVNNDRSINGKIKVVFIEDYRVSNAELIFAAADVSEQISTASKEASGTGNMKFMLNGAPTLGTMDGANVEIVEEVGIENAFIFGLSSEEVINYENNGGYNPTDIYFNDWELKRVIDQLMDGTYAKGDHEMYKNLYNSLLNTQCTDRADTYFILKDFRSYADAQKRVEEAYRDQDRWSKMAMLNTACSGKFTSDRTIEEYVKDIWKLEKVTVPSGQPE</sequence>
<dbReference type="RefSeq" id="WP_118725208.1">
    <property type="nucleotide sequence ID" value="NZ_JACOPE010000001.1"/>
</dbReference>
<dbReference type="Gene3D" id="3.40.50.2000">
    <property type="entry name" value="Glycogen Phosphorylase B"/>
    <property type="match status" value="2"/>
</dbReference>
<evidence type="ECO:0000256" key="7">
    <source>
        <dbReference type="ARBA" id="ARBA00023277"/>
    </source>
</evidence>
<keyword evidence="4 9" id="KW-0328">Glycosyltransferase</keyword>
<dbReference type="Proteomes" id="UP000631576">
    <property type="component" value="Unassembled WGS sequence"/>
</dbReference>
<gene>
    <name evidence="10" type="ORF">H8S40_14770</name>
</gene>
<keyword evidence="7 9" id="KW-0119">Carbohydrate metabolism</keyword>
<dbReference type="NCBIfam" id="TIGR02093">
    <property type="entry name" value="P_ylase"/>
    <property type="match status" value="1"/>
</dbReference>
<dbReference type="PANTHER" id="PTHR11468:SF3">
    <property type="entry name" value="GLYCOGEN PHOSPHORYLASE, LIVER FORM"/>
    <property type="match status" value="1"/>
</dbReference>
<dbReference type="PIRSF" id="PIRSF000460">
    <property type="entry name" value="Pprylas_GlgP"/>
    <property type="match status" value="1"/>
</dbReference>
<protein>
    <recommendedName>
        <fullName evidence="9">Alpha-1,4 glucan phosphorylase</fullName>
        <ecNumber evidence="9">2.4.1.1</ecNumber>
    </recommendedName>
</protein>
<keyword evidence="11" id="KW-1185">Reference proteome</keyword>
<name>A0ABR7GBH3_9FIRM</name>
<dbReference type="PROSITE" id="PS00102">
    <property type="entry name" value="PHOSPHORYLASE"/>
    <property type="match status" value="1"/>
</dbReference>
<comment type="cofactor">
    <cofactor evidence="2 9">
        <name>pyridoxal 5'-phosphate</name>
        <dbReference type="ChEBI" id="CHEBI:597326"/>
    </cofactor>
</comment>
<evidence type="ECO:0000256" key="2">
    <source>
        <dbReference type="ARBA" id="ARBA00001933"/>
    </source>
</evidence>
<comment type="function">
    <text evidence="9">Allosteric enzyme that catalyzes the rate-limiting step in glycogen catabolism, the phosphorolytic cleavage of glycogen to produce glucose-1-phosphate, and plays a central role in maintaining cellular and organismal glucose homeostasis.</text>
</comment>
<dbReference type="CDD" id="cd04300">
    <property type="entry name" value="GT35_Glycogen_Phosphorylase"/>
    <property type="match status" value="1"/>
</dbReference>
<comment type="similarity">
    <text evidence="3 9">Belongs to the glycogen phosphorylase family.</text>
</comment>
<accession>A0ABR7GBH3</accession>
<dbReference type="Pfam" id="PF00343">
    <property type="entry name" value="Phosphorylase"/>
    <property type="match status" value="1"/>
</dbReference>
<evidence type="ECO:0000313" key="11">
    <source>
        <dbReference type="Proteomes" id="UP000631576"/>
    </source>
</evidence>
<dbReference type="InterPro" id="IPR035090">
    <property type="entry name" value="Pyridoxal_P_attach_site"/>
</dbReference>
<dbReference type="InterPro" id="IPR000811">
    <property type="entry name" value="Glyco_trans_35"/>
</dbReference>
<dbReference type="EMBL" id="JACOPE010000001">
    <property type="protein sequence ID" value="MBC5684782.1"/>
    <property type="molecule type" value="Genomic_DNA"/>
</dbReference>
<keyword evidence="6 9" id="KW-0663">Pyridoxal phosphate</keyword>
<comment type="caution">
    <text evidence="10">The sequence shown here is derived from an EMBL/GenBank/DDBJ whole genome shotgun (WGS) entry which is preliminary data.</text>
</comment>
<dbReference type="InterPro" id="IPR011833">
    <property type="entry name" value="Glycg_phsphrylas"/>
</dbReference>
<evidence type="ECO:0000256" key="1">
    <source>
        <dbReference type="ARBA" id="ARBA00001275"/>
    </source>
</evidence>
<keyword evidence="5 9" id="KW-0808">Transferase</keyword>
<dbReference type="PANTHER" id="PTHR11468">
    <property type="entry name" value="GLYCOGEN PHOSPHORYLASE"/>
    <property type="match status" value="1"/>
</dbReference>
<evidence type="ECO:0000313" key="10">
    <source>
        <dbReference type="EMBL" id="MBC5684782.1"/>
    </source>
</evidence>
<evidence type="ECO:0000256" key="5">
    <source>
        <dbReference type="ARBA" id="ARBA00022679"/>
    </source>
</evidence>
<comment type="function">
    <text evidence="8">Phosphorylase is an important allosteric enzyme in carbohydrate metabolism. Enzymes from different sources differ in their regulatory mechanisms and in their natural substrates. However, all known phosphorylases share catalytic and structural properties.</text>
</comment>
<evidence type="ECO:0000256" key="4">
    <source>
        <dbReference type="ARBA" id="ARBA00022676"/>
    </source>
</evidence>